<evidence type="ECO:0000259" key="2">
    <source>
        <dbReference type="Pfam" id="PF07687"/>
    </source>
</evidence>
<dbReference type="EMBL" id="WKQV01000008">
    <property type="protein sequence ID" value="MSD27101.1"/>
    <property type="molecule type" value="Genomic_DNA"/>
</dbReference>
<dbReference type="GO" id="GO:0046657">
    <property type="term" value="P:folic acid catabolic process"/>
    <property type="evidence" value="ECO:0007669"/>
    <property type="project" value="TreeGrafter"/>
</dbReference>
<evidence type="ECO:0000313" key="7">
    <source>
        <dbReference type="Proteomes" id="UP000049472"/>
    </source>
</evidence>
<comment type="similarity">
    <text evidence="1">Belongs to the peptidase M20A family.</text>
</comment>
<dbReference type="FunFam" id="3.30.70.360:FF:000004">
    <property type="entry name" value="Peptidase M20 domain-containing protein 2"/>
    <property type="match status" value="1"/>
</dbReference>
<evidence type="ECO:0000313" key="5">
    <source>
        <dbReference type="EMBL" id="NSC76813.1"/>
    </source>
</evidence>
<keyword evidence="7" id="KW-1185">Reference proteome</keyword>
<dbReference type="InterPro" id="IPR017439">
    <property type="entry name" value="Amidohydrolase"/>
</dbReference>
<dbReference type="Gene3D" id="3.40.630.10">
    <property type="entry name" value="Zn peptidases"/>
    <property type="match status" value="1"/>
</dbReference>
<sequence>MSQDLKKLLGEVIEMHRAELCKMADLIYDFAEKSAEEYKSMELLTDYLQNEGFTVERGIALDTAFRATWDNCRAAVDDEGKNTAPVLGILVEYDALEDIGHACGHHMQGPAGIGAAIAIKDVMKDYPFKLVIYGTPAEETLGGKIVMLDAGYMKELDLALMSHGSPNTSVDEKCMALENFVVTFHGVKSHAAISPDKGRSALDAALLSFHAIEMLREHVKDDTRMHYTIRNAGGPPNVVPDMTVAEYTLRSYSTSYLNTVVERFYNILKGAALMTDTTYDIQRDLPFKSKIVCHSVNDLLMKNAAYEKAPSIAAPRKKTGSTDFGNVLYEIPGSCIRIAFTKPDAQPHSQEYLEAGKTDKAHDAICYAAKIMADTFCDVITTPGLLTQIKEEFYAAKQKE</sequence>
<dbReference type="PANTHER" id="PTHR30575:SF0">
    <property type="entry name" value="XAA-ARG DIPEPTIDASE"/>
    <property type="match status" value="1"/>
</dbReference>
<keyword evidence="4" id="KW-0378">Hydrolase</keyword>
<evidence type="ECO:0000313" key="4">
    <source>
        <dbReference type="EMBL" id="MSD27101.1"/>
    </source>
</evidence>
<reference evidence="6 8" key="3">
    <citation type="submission" date="2018-08" db="EMBL/GenBank/DDBJ databases">
        <title>A genome reference for cultivated species of the human gut microbiota.</title>
        <authorList>
            <person name="Zou Y."/>
            <person name="Xue W."/>
            <person name="Luo G."/>
        </authorList>
    </citation>
    <scope>NUCLEOTIDE SEQUENCE [LARGE SCALE GENOMIC DNA]</scope>
    <source>
        <strain evidence="6 8">TM10-3</strain>
    </source>
</reference>
<feature type="domain" description="Peptidase M20 dimerisation" evidence="2">
    <location>
        <begin position="180"/>
        <end position="270"/>
    </location>
</feature>
<dbReference type="InterPro" id="IPR052030">
    <property type="entry name" value="Peptidase_M20/M20A_hydrolases"/>
</dbReference>
<dbReference type="Pfam" id="PF01546">
    <property type="entry name" value="Peptidase_M20"/>
    <property type="match status" value="1"/>
</dbReference>
<dbReference type="GO" id="GO:0005737">
    <property type="term" value="C:cytoplasm"/>
    <property type="evidence" value="ECO:0007669"/>
    <property type="project" value="TreeGrafter"/>
</dbReference>
<reference evidence="5" key="5">
    <citation type="journal article" date="2020" name="Cell Host Microbe">
        <title>Functional and Genomic Variation between Human-Derived Isolates of Lachnospiraceae Reveals Inter- and Intra-Species Diversity.</title>
        <authorList>
            <person name="Sorbara M.T."/>
            <person name="Littmann E.R."/>
            <person name="Fontana E."/>
            <person name="Moody T.U."/>
            <person name="Kohout C.E."/>
            <person name="Gjonbalaj M."/>
            <person name="Eaton V."/>
            <person name="Seok R."/>
            <person name="Leiner I.M."/>
            <person name="Pamer E.G."/>
        </authorList>
    </citation>
    <scope>NUCLEOTIDE SEQUENCE</scope>
    <source>
        <strain evidence="5">MSK.16.45</strain>
    </source>
</reference>
<organism evidence="3 7">
    <name type="scientific">Agathobacter rectalis</name>
    <dbReference type="NCBI Taxonomy" id="39491"/>
    <lineage>
        <taxon>Bacteria</taxon>
        <taxon>Bacillati</taxon>
        <taxon>Bacillota</taxon>
        <taxon>Clostridia</taxon>
        <taxon>Lachnospirales</taxon>
        <taxon>Lachnospiraceae</taxon>
        <taxon>Agathobacter</taxon>
    </lineage>
</organism>
<dbReference type="Pfam" id="PF07687">
    <property type="entry name" value="M20_dimer"/>
    <property type="match status" value="1"/>
</dbReference>
<accession>A0A0M6WP41</accession>
<evidence type="ECO:0000313" key="8">
    <source>
        <dbReference type="Proteomes" id="UP000260642"/>
    </source>
</evidence>
<dbReference type="GO" id="GO:0016805">
    <property type="term" value="F:dipeptidase activity"/>
    <property type="evidence" value="ECO:0007669"/>
    <property type="project" value="InterPro"/>
</dbReference>
<dbReference type="PANTHER" id="PTHR30575">
    <property type="entry name" value="PEPTIDASE M20"/>
    <property type="match status" value="1"/>
</dbReference>
<evidence type="ECO:0000313" key="3">
    <source>
        <dbReference type="EMBL" id="CRL38054.1"/>
    </source>
</evidence>
<reference evidence="3" key="1">
    <citation type="submission" date="2015-05" db="EMBL/GenBank/DDBJ databases">
        <authorList>
            <person name="Wang D.B."/>
            <person name="Wang M."/>
        </authorList>
    </citation>
    <scope>NUCLEOTIDE SEQUENCE [LARGE SCALE GENOMIC DNA]</scope>
    <source>
        <strain evidence="3">T1-815</strain>
    </source>
</reference>
<evidence type="ECO:0000313" key="9">
    <source>
        <dbReference type="Proteomes" id="UP000465607"/>
    </source>
</evidence>
<protein>
    <recommendedName>
        <fullName evidence="1">Peptidase M20 domain-containing protein 2</fullName>
    </recommendedName>
</protein>
<dbReference type="EMBL" id="CVRQ01000020">
    <property type="protein sequence ID" value="CRL38054.1"/>
    <property type="molecule type" value="Genomic_DNA"/>
</dbReference>
<dbReference type="InterPro" id="IPR002933">
    <property type="entry name" value="Peptidase_M20"/>
</dbReference>
<dbReference type="RefSeq" id="WP_081023692.1">
    <property type="nucleotide sequence ID" value="NZ_CVRQ01000020.1"/>
</dbReference>
<evidence type="ECO:0000313" key="6">
    <source>
        <dbReference type="EMBL" id="RGI68500.1"/>
    </source>
</evidence>
<evidence type="ECO:0000256" key="1">
    <source>
        <dbReference type="PIRNR" id="PIRNR037226"/>
    </source>
</evidence>
<gene>
    <name evidence="6" type="ORF">DXD95_07000</name>
    <name evidence="5" type="ORF">G4312_05830</name>
    <name evidence="4" type="ORF">GKE44_07995</name>
    <name evidence="3" type="ORF">T1815_17311</name>
</gene>
<dbReference type="InterPro" id="IPR011650">
    <property type="entry name" value="Peptidase_M20_dimer"/>
</dbReference>
<dbReference type="InterPro" id="IPR017144">
    <property type="entry name" value="Xaa-Arg_dipeptidase"/>
</dbReference>
<dbReference type="EMBL" id="QSOB01000008">
    <property type="protein sequence ID" value="RGI68500.1"/>
    <property type="molecule type" value="Genomic_DNA"/>
</dbReference>
<proteinExistence type="inferred from homology"/>
<dbReference type="Gene3D" id="3.30.70.360">
    <property type="match status" value="1"/>
</dbReference>
<dbReference type="Proteomes" id="UP001193756">
    <property type="component" value="Unassembled WGS sequence"/>
</dbReference>
<dbReference type="Proteomes" id="UP000260642">
    <property type="component" value="Unassembled WGS sequence"/>
</dbReference>
<dbReference type="EMBL" id="JAAIMP010000006">
    <property type="protein sequence ID" value="NSC76813.1"/>
    <property type="molecule type" value="Genomic_DNA"/>
</dbReference>
<dbReference type="SUPFAM" id="SSF55031">
    <property type="entry name" value="Bacterial exopeptidase dimerisation domain"/>
    <property type="match status" value="1"/>
</dbReference>
<dbReference type="GO" id="GO:0071713">
    <property type="term" value="F:para-aminobenzoyl-glutamate hydrolase activity"/>
    <property type="evidence" value="ECO:0007669"/>
    <property type="project" value="TreeGrafter"/>
</dbReference>
<dbReference type="PIRSF" id="PIRSF037226">
    <property type="entry name" value="Amidohydrolase_ACY1L2_prd"/>
    <property type="match status" value="1"/>
</dbReference>
<dbReference type="Proteomes" id="UP000049472">
    <property type="component" value="Unassembled WGS sequence"/>
</dbReference>
<reference evidence="5" key="6">
    <citation type="submission" date="2020-02" db="EMBL/GenBank/DDBJ databases">
        <authorList>
            <person name="Littmann E."/>
            <person name="Sorbara M."/>
        </authorList>
    </citation>
    <scope>NUCLEOTIDE SEQUENCE</scope>
    <source>
        <strain evidence="5">MSK.16.45</strain>
    </source>
</reference>
<name>A0A0M6WP41_9FIRM</name>
<dbReference type="InterPro" id="IPR036264">
    <property type="entry name" value="Bact_exopeptidase_dim_dom"/>
</dbReference>
<dbReference type="SUPFAM" id="SSF53187">
    <property type="entry name" value="Zn-dependent exopeptidases"/>
    <property type="match status" value="1"/>
</dbReference>
<dbReference type="Proteomes" id="UP000465607">
    <property type="component" value="Unassembled WGS sequence"/>
</dbReference>
<dbReference type="NCBIfam" id="TIGR01891">
    <property type="entry name" value="amidohydrolases"/>
    <property type="match status" value="1"/>
</dbReference>
<dbReference type="AlphaFoldDB" id="A0A0M6WP41"/>
<reference evidence="7" key="2">
    <citation type="submission" date="2015-05" db="EMBL/GenBank/DDBJ databases">
        <authorList>
            <consortium name="Pathogen Informatics"/>
        </authorList>
    </citation>
    <scope>NUCLEOTIDE SEQUENCE [LARGE SCALE GENOMIC DNA]</scope>
    <source>
        <strain evidence="7">T1-815</strain>
    </source>
</reference>
<reference evidence="4 9" key="4">
    <citation type="journal article" date="2019" name="Nat. Med.">
        <title>A library of human gut bacterial isolates paired with longitudinal multiomics data enables mechanistic microbiome research.</title>
        <authorList>
            <person name="Poyet M."/>
            <person name="Groussin M."/>
            <person name="Gibbons S.M."/>
            <person name="Avila-Pacheco J."/>
            <person name="Jiang X."/>
            <person name="Kearney S.M."/>
            <person name="Perrotta A.R."/>
            <person name="Berdy B."/>
            <person name="Zhao S."/>
            <person name="Lieberman T.D."/>
            <person name="Swanson P.K."/>
            <person name="Smith M."/>
            <person name="Roesemann S."/>
            <person name="Alexander J.E."/>
            <person name="Rich S.A."/>
            <person name="Livny J."/>
            <person name="Vlamakis H."/>
            <person name="Clish C."/>
            <person name="Bullock K."/>
            <person name="Deik A."/>
            <person name="Scott J."/>
            <person name="Pierce K.A."/>
            <person name="Xavier R.J."/>
            <person name="Alm E.J."/>
        </authorList>
    </citation>
    <scope>NUCLEOTIDE SEQUENCE [LARGE SCALE GENOMIC DNA]</scope>
    <source>
        <strain evidence="4 9">BIOML-A5</strain>
    </source>
</reference>